<feature type="transmembrane region" description="Helical" evidence="7">
    <location>
        <begin position="139"/>
        <end position="159"/>
    </location>
</feature>
<keyword evidence="2" id="KW-0813">Transport</keyword>
<name>I4ADD5_DESDJ</name>
<dbReference type="eggNOG" id="COG2814">
    <property type="taxonomic scope" value="Bacteria"/>
</dbReference>
<protein>
    <submittedName>
        <fullName evidence="9">Arabinose efflux permease family protein</fullName>
    </submittedName>
</protein>
<organism evidence="9 10">
    <name type="scientific">Desulfitobacterium dehalogenans (strain ATCC 51507 / DSM 9161 / JW/IU-DC1)</name>
    <dbReference type="NCBI Taxonomy" id="756499"/>
    <lineage>
        <taxon>Bacteria</taxon>
        <taxon>Bacillati</taxon>
        <taxon>Bacillota</taxon>
        <taxon>Clostridia</taxon>
        <taxon>Eubacteriales</taxon>
        <taxon>Desulfitobacteriaceae</taxon>
        <taxon>Desulfitobacterium</taxon>
    </lineage>
</organism>
<dbReference type="Proteomes" id="UP000006053">
    <property type="component" value="Chromosome"/>
</dbReference>
<sequence length="403" mass="43665">MRTERGGGGFKDFLILLASAFLIYTFNIVFMVVTPLLLTDLGGSEALAGLQGTLFLGMAILLRFFCGPLADTYGRRMVMVLGSGAFFIGAVLLMHAVEIWQVVALRLVQAFGLAAYFPAASATAAACAGEERKGTYIGVLRMVSSLSMMVGPAFGIMLIQRYSYDGFLKSMAVFALLGMGALFFISTNLIEPQKNISQKDIQYKKNRSFGTWFQVLSILRKSPLTIALTFAAALSYGIYMTFAVPFVIIHTTIANGGFFFTLFSLGGLMANGVFGWFSDRLGHFRLTVSAFLAMGSGMILFALLPYVSLFVYPAALLGGVGYYGCIAVLMAWFAEEVDQDKHTTAFSLQQNALDFGIAAGSGVFGILLRVIGNTSILYGALGVLYLFLGWFQAGKKTRKIHIT</sequence>
<dbReference type="Gene3D" id="1.20.1250.20">
    <property type="entry name" value="MFS general substrate transporter like domains"/>
    <property type="match status" value="1"/>
</dbReference>
<comment type="subcellular location">
    <subcellularLocation>
        <location evidence="1">Cell membrane</location>
        <topology evidence="1">Multi-pass membrane protein</topology>
    </subcellularLocation>
</comment>
<dbReference type="RefSeq" id="WP_014795442.1">
    <property type="nucleotide sequence ID" value="NC_018017.1"/>
</dbReference>
<dbReference type="OrthoDB" id="9814001at2"/>
<evidence type="ECO:0000256" key="2">
    <source>
        <dbReference type="ARBA" id="ARBA00022448"/>
    </source>
</evidence>
<dbReference type="HOGENOM" id="CLU_001265_10_13_9"/>
<evidence type="ECO:0000256" key="3">
    <source>
        <dbReference type="ARBA" id="ARBA00022475"/>
    </source>
</evidence>
<dbReference type="InterPro" id="IPR036259">
    <property type="entry name" value="MFS_trans_sf"/>
</dbReference>
<dbReference type="InterPro" id="IPR050189">
    <property type="entry name" value="MFS_Efflux_Transporters"/>
</dbReference>
<dbReference type="KEGG" id="ddh:Desde_3697"/>
<dbReference type="GO" id="GO:0005886">
    <property type="term" value="C:plasma membrane"/>
    <property type="evidence" value="ECO:0007669"/>
    <property type="project" value="UniProtKB-SubCell"/>
</dbReference>
<dbReference type="PANTHER" id="PTHR43124">
    <property type="entry name" value="PURINE EFFLUX PUMP PBUE"/>
    <property type="match status" value="1"/>
</dbReference>
<dbReference type="GO" id="GO:0022857">
    <property type="term" value="F:transmembrane transporter activity"/>
    <property type="evidence" value="ECO:0007669"/>
    <property type="project" value="InterPro"/>
</dbReference>
<dbReference type="InterPro" id="IPR011701">
    <property type="entry name" value="MFS"/>
</dbReference>
<feature type="transmembrane region" description="Helical" evidence="7">
    <location>
        <begin position="78"/>
        <end position="97"/>
    </location>
</feature>
<dbReference type="PROSITE" id="PS50850">
    <property type="entry name" value="MFS"/>
    <property type="match status" value="1"/>
</dbReference>
<feature type="transmembrane region" description="Helical" evidence="7">
    <location>
        <begin position="256"/>
        <end position="277"/>
    </location>
</feature>
<reference evidence="9 10" key="2">
    <citation type="journal article" date="2015" name="J. Bacteriol.">
        <title>Genomic, proteomic, and biochemical analysis of the organohalide respiratory pathway in Desulfitobacterium dehalogenans.</title>
        <authorList>
            <person name="Kruse T."/>
            <person name="van de Pas B.A."/>
            <person name="Atteia A."/>
            <person name="Krab K."/>
            <person name="Hagen W.R."/>
            <person name="Goodwin L."/>
            <person name="Chain P."/>
            <person name="Boeren S."/>
            <person name="Maphosa F."/>
            <person name="Schraa G."/>
            <person name="de Vos W.M."/>
            <person name="van der Oost J."/>
            <person name="Smidt H."/>
            <person name="Stams A.J."/>
        </authorList>
    </citation>
    <scope>NUCLEOTIDE SEQUENCE [LARGE SCALE GENOMIC DNA]</scope>
    <source>
        <strain evidence="10">ATCC 51507 / DSM 9161 / JW/IU-DC1</strain>
    </source>
</reference>
<feature type="transmembrane region" description="Helical" evidence="7">
    <location>
        <begin position="226"/>
        <end position="250"/>
    </location>
</feature>
<feature type="domain" description="Major facilitator superfamily (MFS) profile" evidence="8">
    <location>
        <begin position="11"/>
        <end position="397"/>
    </location>
</feature>
<dbReference type="InterPro" id="IPR020846">
    <property type="entry name" value="MFS_dom"/>
</dbReference>
<evidence type="ECO:0000256" key="6">
    <source>
        <dbReference type="ARBA" id="ARBA00023136"/>
    </source>
</evidence>
<keyword evidence="4 7" id="KW-0812">Transmembrane</keyword>
<dbReference type="PANTHER" id="PTHR43124:SF3">
    <property type="entry name" value="CHLORAMPHENICOL EFFLUX PUMP RV0191"/>
    <property type="match status" value="1"/>
</dbReference>
<keyword evidence="10" id="KW-1185">Reference proteome</keyword>
<evidence type="ECO:0000259" key="8">
    <source>
        <dbReference type="PROSITE" id="PS50850"/>
    </source>
</evidence>
<evidence type="ECO:0000256" key="4">
    <source>
        <dbReference type="ARBA" id="ARBA00022692"/>
    </source>
</evidence>
<keyword evidence="3" id="KW-1003">Cell membrane</keyword>
<reference evidence="10" key="1">
    <citation type="submission" date="2012-06" db="EMBL/GenBank/DDBJ databases">
        <title>Complete sequence of Desulfitobacterium dehalogenans ATCC 51507.</title>
        <authorList>
            <person name="Lucas S."/>
            <person name="Han J."/>
            <person name="Lapidus A."/>
            <person name="Cheng J.-F."/>
            <person name="Goodwin L."/>
            <person name="Pitluck S."/>
            <person name="Peters L."/>
            <person name="Ovchinnikova G."/>
            <person name="Teshima H."/>
            <person name="Detter J.C."/>
            <person name="Han C."/>
            <person name="Tapia R."/>
            <person name="Land M."/>
            <person name="Hauser L."/>
            <person name="Kyrpides N."/>
            <person name="Ivanova N."/>
            <person name="Pagani I."/>
            <person name="Kruse T."/>
            <person name="de Vos W.M."/>
            <person name="Smidt H."/>
            <person name="Woyke T."/>
        </authorList>
    </citation>
    <scope>NUCLEOTIDE SEQUENCE [LARGE SCALE GENOMIC DNA]</scope>
    <source>
        <strain evidence="10">ATCC 51507 / DSM 9161 / JW/IU-DC1</strain>
    </source>
</reference>
<evidence type="ECO:0000313" key="10">
    <source>
        <dbReference type="Proteomes" id="UP000006053"/>
    </source>
</evidence>
<dbReference type="STRING" id="756499.Desde_3697"/>
<feature type="transmembrane region" description="Helical" evidence="7">
    <location>
        <begin position="12"/>
        <end position="34"/>
    </location>
</feature>
<proteinExistence type="predicted"/>
<feature type="transmembrane region" description="Helical" evidence="7">
    <location>
        <begin position="171"/>
        <end position="190"/>
    </location>
</feature>
<feature type="transmembrane region" description="Helical" evidence="7">
    <location>
        <begin position="284"/>
        <end position="304"/>
    </location>
</feature>
<evidence type="ECO:0000256" key="7">
    <source>
        <dbReference type="SAM" id="Phobius"/>
    </source>
</evidence>
<evidence type="ECO:0000313" key="9">
    <source>
        <dbReference type="EMBL" id="AFM01970.1"/>
    </source>
</evidence>
<keyword evidence="5 7" id="KW-1133">Transmembrane helix</keyword>
<dbReference type="Pfam" id="PF07690">
    <property type="entry name" value="MFS_1"/>
    <property type="match status" value="1"/>
</dbReference>
<evidence type="ECO:0000256" key="5">
    <source>
        <dbReference type="ARBA" id="ARBA00022989"/>
    </source>
</evidence>
<dbReference type="AlphaFoldDB" id="I4ADD5"/>
<feature type="transmembrane region" description="Helical" evidence="7">
    <location>
        <begin position="376"/>
        <end position="393"/>
    </location>
</feature>
<dbReference type="SUPFAM" id="SSF103473">
    <property type="entry name" value="MFS general substrate transporter"/>
    <property type="match status" value="1"/>
</dbReference>
<evidence type="ECO:0000256" key="1">
    <source>
        <dbReference type="ARBA" id="ARBA00004651"/>
    </source>
</evidence>
<keyword evidence="6 7" id="KW-0472">Membrane</keyword>
<accession>I4ADD5</accession>
<feature type="transmembrane region" description="Helical" evidence="7">
    <location>
        <begin position="310"/>
        <end position="332"/>
    </location>
</feature>
<feature type="transmembrane region" description="Helical" evidence="7">
    <location>
        <begin position="46"/>
        <end position="66"/>
    </location>
</feature>
<dbReference type="EMBL" id="CP003348">
    <property type="protein sequence ID" value="AFM01970.1"/>
    <property type="molecule type" value="Genomic_DNA"/>
</dbReference>
<gene>
    <name evidence="9" type="ordered locus">Desde_3697</name>
</gene>